<gene>
    <name evidence="3" type="ORF">PCAR00345_LOCUS20294</name>
</gene>
<feature type="region of interest" description="Disordered" evidence="1">
    <location>
        <begin position="317"/>
        <end position="405"/>
    </location>
</feature>
<evidence type="ECO:0008006" key="4">
    <source>
        <dbReference type="Google" id="ProtNLM"/>
    </source>
</evidence>
<feature type="signal peptide" evidence="2">
    <location>
        <begin position="1"/>
        <end position="25"/>
    </location>
</feature>
<accession>A0A7S4BJ44</accession>
<sequence length="435" mass="45679">MSQQRARGVTLAIVCLRLYICSAAAANAGTTAAAAPDGGPAAAALLPVRAAAAEREKRMSHGKCLTSSPHPPGDEQNSPMRVVELEILTDGYAAETAWSLLQHSTDPPTVIAQVSGGLVDHTHYPYVFRIPADASAVEFTISDSAGDGFGCCGGDGDPSNDGYFVVRLDGQVMGSGVNFGSKAAVMLIGAPVASADRAHGERSLAASTVVISLRLRTDNFGEETGYVLTEDTTSSRSVIAEAAPRTLLGNTLYEREFVLDTAASDVWFTITDSEGDGLSYGTPGFYEIYVNGFFFEGRREGADQNFGFNETLIVIPLPPPPSPPSPPSPPLSPPSPELPPAPPPLPISPSPFPSPPPDSPSPPGYPPSLPPPPSPLPSRPPPRPAPSPCSPPLSPTALPPTPCPEECTKPTRRLLFFSWPQWKCQPGCPEYCCSV</sequence>
<name>A0A7S4BJ44_CHRCT</name>
<protein>
    <recommendedName>
        <fullName evidence="4">Pherophorin domain-containing protein</fullName>
    </recommendedName>
</protein>
<feature type="chain" id="PRO_5030860730" description="Pherophorin domain-containing protein" evidence="2">
    <location>
        <begin position="26"/>
        <end position="435"/>
    </location>
</feature>
<reference evidence="3" key="1">
    <citation type="submission" date="2021-01" db="EMBL/GenBank/DDBJ databases">
        <authorList>
            <person name="Corre E."/>
            <person name="Pelletier E."/>
            <person name="Niang G."/>
            <person name="Scheremetjew M."/>
            <person name="Finn R."/>
            <person name="Kale V."/>
            <person name="Holt S."/>
            <person name="Cochrane G."/>
            <person name="Meng A."/>
            <person name="Brown T."/>
            <person name="Cohen L."/>
        </authorList>
    </citation>
    <scope>NUCLEOTIDE SEQUENCE</scope>
    <source>
        <strain evidence="3">CCMP645</strain>
    </source>
</reference>
<dbReference type="AlphaFoldDB" id="A0A7S4BJ44"/>
<proteinExistence type="predicted"/>
<evidence type="ECO:0000313" key="3">
    <source>
        <dbReference type="EMBL" id="CAE0767682.1"/>
    </source>
</evidence>
<keyword evidence="2" id="KW-0732">Signal</keyword>
<evidence type="ECO:0000256" key="2">
    <source>
        <dbReference type="SAM" id="SignalP"/>
    </source>
</evidence>
<feature type="compositionally biased region" description="Pro residues" evidence="1">
    <location>
        <begin position="317"/>
        <end position="403"/>
    </location>
</feature>
<organism evidence="3">
    <name type="scientific">Chrysotila carterae</name>
    <name type="common">Marine alga</name>
    <name type="synonym">Syracosphaera carterae</name>
    <dbReference type="NCBI Taxonomy" id="13221"/>
    <lineage>
        <taxon>Eukaryota</taxon>
        <taxon>Haptista</taxon>
        <taxon>Haptophyta</taxon>
        <taxon>Prymnesiophyceae</taxon>
        <taxon>Isochrysidales</taxon>
        <taxon>Isochrysidaceae</taxon>
        <taxon>Chrysotila</taxon>
    </lineage>
</organism>
<evidence type="ECO:0000256" key="1">
    <source>
        <dbReference type="SAM" id="MobiDB-lite"/>
    </source>
</evidence>
<dbReference type="EMBL" id="HBIZ01031852">
    <property type="protein sequence ID" value="CAE0767682.1"/>
    <property type="molecule type" value="Transcribed_RNA"/>
</dbReference>